<reference evidence="1 2" key="1">
    <citation type="submission" date="2024-03" db="EMBL/GenBank/DDBJ databases">
        <title>The Genome Sequence of Enterococcus sp. DIV2402.</title>
        <authorList>
            <consortium name="The Broad Institute Genomics Platform"/>
            <consortium name="The Broad Institute Microbial Omics Core"/>
            <consortium name="The Broad Institute Genomic Center for Infectious Diseases"/>
            <person name="Earl A."/>
            <person name="Manson A."/>
            <person name="Gilmore M."/>
            <person name="Schwartman J."/>
            <person name="Shea T."/>
            <person name="Abouelleil A."/>
            <person name="Cao P."/>
            <person name="Chapman S."/>
            <person name="Cusick C."/>
            <person name="Young S."/>
            <person name="Neafsey D."/>
            <person name="Nusbaum C."/>
            <person name="Birren B."/>
        </authorList>
    </citation>
    <scope>NUCLEOTIDE SEQUENCE [LARGE SCALE GENOMIC DNA]</scope>
    <source>
        <strain evidence="1 2">DIV2402</strain>
    </source>
</reference>
<evidence type="ECO:0000313" key="1">
    <source>
        <dbReference type="EMBL" id="WYJ77727.1"/>
    </source>
</evidence>
<accession>A0ABZ2SQC4</accession>
<keyword evidence="2" id="KW-1185">Reference proteome</keyword>
<gene>
    <name evidence="1" type="ORF">DOK78_002365</name>
</gene>
<protein>
    <recommendedName>
        <fullName evidence="3">Phage tail protein</fullName>
    </recommendedName>
</protein>
<dbReference type="RefSeq" id="WP_207940168.1">
    <property type="nucleotide sequence ID" value="NZ_CP147251.1"/>
</dbReference>
<proteinExistence type="predicted"/>
<dbReference type="Proteomes" id="UP000664701">
    <property type="component" value="Chromosome"/>
</dbReference>
<name>A0ABZ2SQC4_9ENTE</name>
<sequence>MQTATTMIYQILSNEEKLKGIEFFTNSIPEDSQKLEKLPVSRIVELQGDYGNYASNEPNTIRFDVQVDVWLKNQRDVEQYYYLFDSILRKQSWVNTYSSVEEDSDLNNAKRIIKRYTGTFRLEL</sequence>
<evidence type="ECO:0000313" key="2">
    <source>
        <dbReference type="Proteomes" id="UP000664701"/>
    </source>
</evidence>
<organism evidence="1 2">
    <name type="scientific">Candidatus Enterococcus lowellii</name>
    <dbReference type="NCBI Taxonomy" id="2230877"/>
    <lineage>
        <taxon>Bacteria</taxon>
        <taxon>Bacillati</taxon>
        <taxon>Bacillota</taxon>
        <taxon>Bacilli</taxon>
        <taxon>Lactobacillales</taxon>
        <taxon>Enterococcaceae</taxon>
        <taxon>Enterococcus</taxon>
    </lineage>
</organism>
<dbReference type="EMBL" id="CP147251">
    <property type="protein sequence ID" value="WYJ77727.1"/>
    <property type="molecule type" value="Genomic_DNA"/>
</dbReference>
<evidence type="ECO:0008006" key="3">
    <source>
        <dbReference type="Google" id="ProtNLM"/>
    </source>
</evidence>